<evidence type="ECO:0000256" key="1">
    <source>
        <dbReference type="ARBA" id="ARBA00022884"/>
    </source>
</evidence>
<dbReference type="InterPro" id="IPR010920">
    <property type="entry name" value="LSM_dom_sf"/>
</dbReference>
<name>A0ABT6ALD3_9BURK</name>
<proteinExistence type="predicted"/>
<dbReference type="EMBL" id="JARJLM010000163">
    <property type="protein sequence ID" value="MDF3833274.1"/>
    <property type="molecule type" value="Genomic_DNA"/>
</dbReference>
<dbReference type="SUPFAM" id="SSF50182">
    <property type="entry name" value="Sm-like ribonucleoproteins"/>
    <property type="match status" value="1"/>
</dbReference>
<evidence type="ECO:0000313" key="3">
    <source>
        <dbReference type="EMBL" id="MDF3833274.1"/>
    </source>
</evidence>
<organism evidence="3 4">
    <name type="scientific">Cupriavidus basilensis</name>
    <dbReference type="NCBI Taxonomy" id="68895"/>
    <lineage>
        <taxon>Bacteria</taxon>
        <taxon>Pseudomonadati</taxon>
        <taxon>Pseudomonadota</taxon>
        <taxon>Betaproteobacteria</taxon>
        <taxon>Burkholderiales</taxon>
        <taxon>Burkholderiaceae</taxon>
        <taxon>Cupriavidus</taxon>
    </lineage>
</organism>
<accession>A0ABT6ALD3</accession>
<dbReference type="Proteomes" id="UP001216674">
    <property type="component" value="Unassembled WGS sequence"/>
</dbReference>
<keyword evidence="2" id="KW-0346">Stress response</keyword>
<keyword evidence="4" id="KW-1185">Reference proteome</keyword>
<gene>
    <name evidence="3" type="primary">hfq</name>
    <name evidence="3" type="ORF">P3W85_09990</name>
</gene>
<evidence type="ECO:0000313" key="4">
    <source>
        <dbReference type="Proteomes" id="UP001216674"/>
    </source>
</evidence>
<dbReference type="Pfam" id="PF17209">
    <property type="entry name" value="Hfq"/>
    <property type="match status" value="1"/>
</dbReference>
<sequence length="94" mass="10271">MQHVALGPQNWLLNVARKERRRVKVYVVSGVGLAGSINSFDNFVVLLNTTRGLQAIYKHAIASVQLDDLGCLASSESDPKAPAVAVRKCRPIRD</sequence>
<reference evidence="3 4" key="1">
    <citation type="submission" date="2023-03" db="EMBL/GenBank/DDBJ databases">
        <title>Draft assemblies of triclosan tolerant bacteria isolated from returned activated sludge.</title>
        <authorList>
            <person name="Van Hamelsveld S."/>
        </authorList>
    </citation>
    <scope>NUCLEOTIDE SEQUENCE [LARGE SCALE GENOMIC DNA]</scope>
    <source>
        <strain evidence="3 4">GW210010_S58</strain>
    </source>
</reference>
<keyword evidence="1" id="KW-0694">RNA-binding</keyword>
<evidence type="ECO:0000256" key="2">
    <source>
        <dbReference type="ARBA" id="ARBA00023016"/>
    </source>
</evidence>
<dbReference type="PANTHER" id="PTHR34772:SF1">
    <property type="entry name" value="RNA-BINDING PROTEIN HFQ"/>
    <property type="match status" value="1"/>
</dbReference>
<dbReference type="InterPro" id="IPR005001">
    <property type="entry name" value="Hfq"/>
</dbReference>
<dbReference type="PANTHER" id="PTHR34772">
    <property type="entry name" value="RNA-BINDING PROTEIN HFQ"/>
    <property type="match status" value="1"/>
</dbReference>
<dbReference type="RefSeq" id="WP_276264672.1">
    <property type="nucleotide sequence ID" value="NZ_JARJLM010000163.1"/>
</dbReference>
<dbReference type="NCBIfam" id="TIGR02383">
    <property type="entry name" value="Hfq"/>
    <property type="match status" value="1"/>
</dbReference>
<comment type="caution">
    <text evidence="3">The sequence shown here is derived from an EMBL/GenBank/DDBJ whole genome shotgun (WGS) entry which is preliminary data.</text>
</comment>
<dbReference type="Gene3D" id="2.30.30.100">
    <property type="match status" value="1"/>
</dbReference>
<protein>
    <submittedName>
        <fullName evidence="3">RNA chaperone Hfq</fullName>
    </submittedName>
</protein>